<dbReference type="PANTHER" id="PTHR30518">
    <property type="entry name" value="ENDOLYTIC MUREIN TRANSGLYCOSYLASE"/>
    <property type="match status" value="1"/>
</dbReference>
<organism evidence="9 10">
    <name type="scientific">Xylanimonas ulmi</name>
    <dbReference type="NCBI Taxonomy" id="228973"/>
    <lineage>
        <taxon>Bacteria</taxon>
        <taxon>Bacillati</taxon>
        <taxon>Actinomycetota</taxon>
        <taxon>Actinomycetes</taxon>
        <taxon>Micrococcales</taxon>
        <taxon>Promicromonosporaceae</taxon>
        <taxon>Xylanimonas</taxon>
    </lineage>
</organism>
<dbReference type="PANTHER" id="PTHR30518:SF2">
    <property type="entry name" value="ENDOLYTIC MUREIN TRANSGLYCOSYLASE"/>
    <property type="match status" value="1"/>
</dbReference>
<evidence type="ECO:0000256" key="4">
    <source>
        <dbReference type="ARBA" id="ARBA00023136"/>
    </source>
</evidence>
<gene>
    <name evidence="7" type="primary">mltG</name>
    <name evidence="9" type="ORF">EV386_1218</name>
</gene>
<dbReference type="HAMAP" id="MF_02065">
    <property type="entry name" value="MltG"/>
    <property type="match status" value="1"/>
</dbReference>
<feature type="compositionally biased region" description="Basic residues" evidence="8">
    <location>
        <begin position="19"/>
        <end position="33"/>
    </location>
</feature>
<dbReference type="NCBIfam" id="TIGR00247">
    <property type="entry name" value="endolytic transglycosylase MltG"/>
    <property type="match status" value="1"/>
</dbReference>
<keyword evidence="5 7" id="KW-0456">Lyase</keyword>
<sequence>MTDPFETFGHRLPEETGRRTRSTRRSAARTRRRRRHRVGLAVAACLALVSGVAVGAVSDGVATVRELLARVDADFDGPGDAVVRVEIPAGATGAAIGAILAEADVVASVGAFTTAFARHPAAAGIQPGVVELYTRMRAVDAVERLARNERVKNRVTVPEGFTLEQVLERVVEQTDITRDALDAAIADPQSLGLPDKAGGVVEGWLFPATYVVTDDDTAVTLLARMIAQTSAELERLGIPTERWQSIITEASIIEREAPQGYRGKVARVIKNRLAIGMPLGMDAIDSFGLGIPAHLITRAQFNDPNLPFASRVHSGLPPTPIGNPGVAAIQAAASPTPGDWLWFVTVNLHTGETKFTDDYNVFLQYRRQFQVWAAANGF</sequence>
<keyword evidence="3 7" id="KW-1133">Transmembrane helix</keyword>
<dbReference type="EC" id="4.2.2.29" evidence="7"/>
<evidence type="ECO:0000256" key="5">
    <source>
        <dbReference type="ARBA" id="ARBA00023239"/>
    </source>
</evidence>
<dbReference type="InterPro" id="IPR003770">
    <property type="entry name" value="MLTG-like"/>
</dbReference>
<dbReference type="RefSeq" id="WP_130413246.1">
    <property type="nucleotide sequence ID" value="NZ_SGWX01000001.1"/>
</dbReference>
<dbReference type="Pfam" id="PF02618">
    <property type="entry name" value="YceG"/>
    <property type="match status" value="1"/>
</dbReference>
<comment type="caution">
    <text evidence="9">The sequence shown here is derived from an EMBL/GenBank/DDBJ whole genome shotgun (WGS) entry which is preliminary data.</text>
</comment>
<dbReference type="GO" id="GO:0008932">
    <property type="term" value="F:lytic endotransglycosylase activity"/>
    <property type="evidence" value="ECO:0007669"/>
    <property type="project" value="UniProtKB-UniRule"/>
</dbReference>
<dbReference type="EMBL" id="SGWX01000001">
    <property type="protein sequence ID" value="RZS60937.1"/>
    <property type="molecule type" value="Genomic_DNA"/>
</dbReference>
<dbReference type="GO" id="GO:0071555">
    <property type="term" value="P:cell wall organization"/>
    <property type="evidence" value="ECO:0007669"/>
    <property type="project" value="UniProtKB-KW"/>
</dbReference>
<keyword evidence="2 7" id="KW-0812">Transmembrane</keyword>
<feature type="site" description="Important for catalytic activity" evidence="7">
    <location>
        <position position="256"/>
    </location>
</feature>
<feature type="region of interest" description="Disordered" evidence="8">
    <location>
        <begin position="1"/>
        <end position="33"/>
    </location>
</feature>
<dbReference type="OrthoDB" id="9814591at2"/>
<evidence type="ECO:0000313" key="9">
    <source>
        <dbReference type="EMBL" id="RZS60937.1"/>
    </source>
</evidence>
<evidence type="ECO:0000256" key="2">
    <source>
        <dbReference type="ARBA" id="ARBA00022692"/>
    </source>
</evidence>
<dbReference type="Proteomes" id="UP000293852">
    <property type="component" value="Unassembled WGS sequence"/>
</dbReference>
<feature type="compositionally biased region" description="Basic and acidic residues" evidence="8">
    <location>
        <begin position="8"/>
        <end position="18"/>
    </location>
</feature>
<accession>A0A4Q7M285</accession>
<keyword evidence="4 7" id="KW-0472">Membrane</keyword>
<keyword evidence="1 7" id="KW-1003">Cell membrane</keyword>
<evidence type="ECO:0000256" key="7">
    <source>
        <dbReference type="HAMAP-Rule" id="MF_02065"/>
    </source>
</evidence>
<dbReference type="GO" id="GO:0005886">
    <property type="term" value="C:plasma membrane"/>
    <property type="evidence" value="ECO:0007669"/>
    <property type="project" value="UniProtKB-UniRule"/>
</dbReference>
<comment type="similarity">
    <text evidence="7">Belongs to the transglycosylase MltG family.</text>
</comment>
<evidence type="ECO:0000256" key="3">
    <source>
        <dbReference type="ARBA" id="ARBA00022989"/>
    </source>
</evidence>
<protein>
    <recommendedName>
        <fullName evidence="7">Endolytic murein transglycosylase</fullName>
        <ecNumber evidence="7">4.2.2.29</ecNumber>
    </recommendedName>
    <alternativeName>
        <fullName evidence="7">Peptidoglycan lytic transglycosylase</fullName>
    </alternativeName>
    <alternativeName>
        <fullName evidence="7">Peptidoglycan polymerization terminase</fullName>
    </alternativeName>
</protein>
<evidence type="ECO:0000256" key="1">
    <source>
        <dbReference type="ARBA" id="ARBA00022475"/>
    </source>
</evidence>
<evidence type="ECO:0000256" key="8">
    <source>
        <dbReference type="SAM" id="MobiDB-lite"/>
    </source>
</evidence>
<reference evidence="9 10" key="1">
    <citation type="submission" date="2019-02" db="EMBL/GenBank/DDBJ databases">
        <title>Sequencing the genomes of 1000 actinobacteria strains.</title>
        <authorList>
            <person name="Klenk H.-P."/>
        </authorList>
    </citation>
    <scope>NUCLEOTIDE SEQUENCE [LARGE SCALE GENOMIC DNA]</scope>
    <source>
        <strain evidence="9 10">DSM 16932</strain>
    </source>
</reference>
<dbReference type="AlphaFoldDB" id="A0A4Q7M285"/>
<proteinExistence type="inferred from homology"/>
<keyword evidence="10" id="KW-1185">Reference proteome</keyword>
<evidence type="ECO:0000256" key="6">
    <source>
        <dbReference type="ARBA" id="ARBA00023316"/>
    </source>
</evidence>
<dbReference type="Gene3D" id="3.30.1490.480">
    <property type="entry name" value="Endolytic murein transglycosylase"/>
    <property type="match status" value="1"/>
</dbReference>
<keyword evidence="6 7" id="KW-0961">Cell wall biogenesis/degradation</keyword>
<comment type="function">
    <text evidence="7">Functions as a peptidoglycan terminase that cleaves nascent peptidoglycan strands endolytically to terminate their elongation.</text>
</comment>
<comment type="catalytic activity">
    <reaction evidence="7">
        <text>a peptidoglycan chain = a peptidoglycan chain with N-acetyl-1,6-anhydromuramyl-[peptide] at the reducing end + a peptidoglycan chain with N-acetylglucosamine at the non-reducing end.</text>
        <dbReference type="EC" id="4.2.2.29"/>
    </reaction>
</comment>
<name>A0A4Q7M285_9MICO</name>
<evidence type="ECO:0000313" key="10">
    <source>
        <dbReference type="Proteomes" id="UP000293852"/>
    </source>
</evidence>
<dbReference type="GO" id="GO:0009252">
    <property type="term" value="P:peptidoglycan biosynthetic process"/>
    <property type="evidence" value="ECO:0007669"/>
    <property type="project" value="UniProtKB-UniRule"/>
</dbReference>